<proteinExistence type="predicted"/>
<comment type="caution">
    <text evidence="1">The sequence shown here is derived from an EMBL/GenBank/DDBJ whole genome shotgun (WGS) entry which is preliminary data.</text>
</comment>
<evidence type="ECO:0000313" key="1">
    <source>
        <dbReference type="EMBL" id="MPC59664.1"/>
    </source>
</evidence>
<name>A0A5B7GSY5_PORTR</name>
<keyword evidence="2" id="KW-1185">Reference proteome</keyword>
<protein>
    <submittedName>
        <fullName evidence="1">Uncharacterized protein</fullName>
    </submittedName>
</protein>
<dbReference type="EMBL" id="VSRR010016763">
    <property type="protein sequence ID" value="MPC59664.1"/>
    <property type="molecule type" value="Genomic_DNA"/>
</dbReference>
<sequence>MLIFPGMITVSMSETHLFVLNT</sequence>
<organism evidence="1 2">
    <name type="scientific">Portunus trituberculatus</name>
    <name type="common">Swimming crab</name>
    <name type="synonym">Neptunus trituberculatus</name>
    <dbReference type="NCBI Taxonomy" id="210409"/>
    <lineage>
        <taxon>Eukaryota</taxon>
        <taxon>Metazoa</taxon>
        <taxon>Ecdysozoa</taxon>
        <taxon>Arthropoda</taxon>
        <taxon>Crustacea</taxon>
        <taxon>Multicrustacea</taxon>
        <taxon>Malacostraca</taxon>
        <taxon>Eumalacostraca</taxon>
        <taxon>Eucarida</taxon>
        <taxon>Decapoda</taxon>
        <taxon>Pleocyemata</taxon>
        <taxon>Brachyura</taxon>
        <taxon>Eubrachyura</taxon>
        <taxon>Portunoidea</taxon>
        <taxon>Portunidae</taxon>
        <taxon>Portuninae</taxon>
        <taxon>Portunus</taxon>
    </lineage>
</organism>
<dbReference type="Proteomes" id="UP000324222">
    <property type="component" value="Unassembled WGS sequence"/>
</dbReference>
<reference evidence="1 2" key="1">
    <citation type="submission" date="2019-05" db="EMBL/GenBank/DDBJ databases">
        <title>Another draft genome of Portunus trituberculatus and its Hox gene families provides insights of decapod evolution.</title>
        <authorList>
            <person name="Jeong J.-H."/>
            <person name="Song I."/>
            <person name="Kim S."/>
            <person name="Choi T."/>
            <person name="Kim D."/>
            <person name="Ryu S."/>
            <person name="Kim W."/>
        </authorList>
    </citation>
    <scope>NUCLEOTIDE SEQUENCE [LARGE SCALE GENOMIC DNA]</scope>
    <source>
        <tissue evidence="1">Muscle</tissue>
    </source>
</reference>
<evidence type="ECO:0000313" key="2">
    <source>
        <dbReference type="Proteomes" id="UP000324222"/>
    </source>
</evidence>
<accession>A0A5B7GSY5</accession>
<gene>
    <name evidence="1" type="ORF">E2C01_053688</name>
</gene>
<dbReference type="AlphaFoldDB" id="A0A5B7GSY5"/>